<dbReference type="AlphaFoldDB" id="A0A379TDE2"/>
<proteinExistence type="predicted"/>
<reference evidence="1 2" key="1">
    <citation type="submission" date="2018-06" db="EMBL/GenBank/DDBJ databases">
        <authorList>
            <consortium name="Pathogen Informatics"/>
            <person name="Doyle S."/>
        </authorList>
    </citation>
    <scope>NUCLEOTIDE SEQUENCE [LARGE SCALE GENOMIC DNA]</scope>
    <source>
        <strain evidence="1 2">NCTC8297</strain>
    </source>
</reference>
<organism evidence="1 2">
    <name type="scientific">Salmonella enterica subsp. arizonae</name>
    <dbReference type="NCBI Taxonomy" id="59203"/>
    <lineage>
        <taxon>Bacteria</taxon>
        <taxon>Pseudomonadati</taxon>
        <taxon>Pseudomonadota</taxon>
        <taxon>Gammaproteobacteria</taxon>
        <taxon>Enterobacterales</taxon>
        <taxon>Enterobacteriaceae</taxon>
        <taxon>Salmonella</taxon>
    </lineage>
</organism>
<evidence type="ECO:0000313" key="1">
    <source>
        <dbReference type="EMBL" id="SUG48667.1"/>
    </source>
</evidence>
<sequence>MVVKDGVGIDIKRSSYDLTNVKKDTGLGITSTLLEFYPAAVYILPRNDVGYSPLTNYTMKCYCFFIQYLLLAIFAVESKITHLPAHTIR</sequence>
<name>A0A379TDE2_SALER</name>
<dbReference type="Proteomes" id="UP000254741">
    <property type="component" value="Unassembled WGS sequence"/>
</dbReference>
<gene>
    <name evidence="1" type="ORF">NCTC8297_03972</name>
</gene>
<dbReference type="EMBL" id="UGXG01000002">
    <property type="protein sequence ID" value="SUG48667.1"/>
    <property type="molecule type" value="Genomic_DNA"/>
</dbReference>
<protein>
    <submittedName>
        <fullName evidence="1">Uncharacterized protein</fullName>
    </submittedName>
</protein>
<evidence type="ECO:0000313" key="2">
    <source>
        <dbReference type="Proteomes" id="UP000254741"/>
    </source>
</evidence>
<accession>A0A379TDE2</accession>